<feature type="domain" description="Cytochrome P460" evidence="1">
    <location>
        <begin position="51"/>
        <end position="165"/>
    </location>
</feature>
<dbReference type="CDD" id="cd20716">
    <property type="entry name" value="cyt_P460_fam"/>
    <property type="match status" value="1"/>
</dbReference>
<dbReference type="EMBL" id="JWTK01000001">
    <property type="protein sequence ID" value="OJH50258.1"/>
    <property type="molecule type" value="Genomic_DNA"/>
</dbReference>
<dbReference type="PROSITE" id="PS51257">
    <property type="entry name" value="PROKAR_LIPOPROTEIN"/>
    <property type="match status" value="1"/>
</dbReference>
<evidence type="ECO:0000313" key="2">
    <source>
        <dbReference type="EMBL" id="OJH50258.1"/>
    </source>
</evidence>
<evidence type="ECO:0000313" key="3">
    <source>
        <dbReference type="EMBL" id="RNI11296.1"/>
    </source>
</evidence>
<dbReference type="EMBL" id="RJJH01000011">
    <property type="protein sequence ID" value="RNI11296.1"/>
    <property type="molecule type" value="Genomic_DNA"/>
</dbReference>
<dbReference type="EMBL" id="FXBN01000001">
    <property type="protein sequence ID" value="SMH28479.1"/>
    <property type="molecule type" value="Genomic_DNA"/>
</dbReference>
<dbReference type="AlphaFoldDB" id="A0A1L9C789"/>
<protein>
    <submittedName>
        <fullName evidence="4">Cytochrome P460</fullName>
    </submittedName>
</protein>
<dbReference type="Proteomes" id="UP000278252">
    <property type="component" value="Unassembled WGS sequence"/>
</dbReference>
<reference evidence="3 7" key="4">
    <citation type="submission" date="2018-10" db="EMBL/GenBank/DDBJ databases">
        <title>Cultivation of a novel Methanohalophilus strain from Kebrit Deep of the Red Sea and a genomic comparison of members of the genus Methanohalophilus.</title>
        <authorList>
            <person name="Guan Y."/>
            <person name="Ngugi D.K."/>
            <person name="Stingl U."/>
        </authorList>
    </citation>
    <scope>NUCLEOTIDE SEQUENCE [LARGE SCALE GENOMIC DNA]</scope>
    <source>
        <strain evidence="3 7">DSM 7471</strain>
    </source>
</reference>
<dbReference type="RefSeq" id="WP_084006218.1">
    <property type="nucleotide sequence ID" value="NZ_FXBN01000001.1"/>
</dbReference>
<evidence type="ECO:0000313" key="7">
    <source>
        <dbReference type="Proteomes" id="UP000278252"/>
    </source>
</evidence>
<keyword evidence="6" id="KW-1185">Reference proteome</keyword>
<evidence type="ECO:0000313" key="6">
    <source>
        <dbReference type="Proteomes" id="UP000193969"/>
    </source>
</evidence>
<evidence type="ECO:0000259" key="1">
    <source>
        <dbReference type="Pfam" id="PF16694"/>
    </source>
</evidence>
<reference evidence="2 5" key="1">
    <citation type="submission" date="2014-12" db="EMBL/GenBank/DDBJ databases">
        <title>The genome sequence of Methanohalophilus portucalensis strain FDF1.</title>
        <authorList>
            <person name="Lai M.-C."/>
            <person name="Lai S.-J."/>
        </authorList>
    </citation>
    <scope>NUCLEOTIDE SEQUENCE [LARGE SCALE GENOMIC DNA]</scope>
    <source>
        <strain evidence="2 5">FDF-1</strain>
    </source>
</reference>
<dbReference type="InterPro" id="IPR032033">
    <property type="entry name" value="Cytochrome_P460"/>
</dbReference>
<sequence length="169" mass="18695">MKKTMILLTILMSMFLVIGCTDYGNGDETAPEGTASVTGADVYSMITEDSDYRQWDLWPGAGEFYESSGAHGELLTTYVTEDAKIAIENREGVLPEGSIVVKEGYTSDRQLSNIVVMYKVEGYDPEHNDWFWASYSPEGEVLVEGQVDGCINCHNSAKDNDYLFTSDIG</sequence>
<organism evidence="2 5">
    <name type="scientific">Methanohalophilus portucalensis FDF-1</name>
    <dbReference type="NCBI Taxonomy" id="523843"/>
    <lineage>
        <taxon>Archaea</taxon>
        <taxon>Methanobacteriati</taxon>
        <taxon>Methanobacteriota</taxon>
        <taxon>Stenosarchaea group</taxon>
        <taxon>Methanomicrobia</taxon>
        <taxon>Methanosarcinales</taxon>
        <taxon>Methanosarcinaceae</taxon>
        <taxon>Methanohalophilus</taxon>
    </lineage>
</organism>
<proteinExistence type="predicted"/>
<dbReference type="Proteomes" id="UP000193969">
    <property type="component" value="Unassembled WGS sequence"/>
</dbReference>
<dbReference type="Proteomes" id="UP000185713">
    <property type="component" value="Unassembled WGS sequence"/>
</dbReference>
<dbReference type="Gene3D" id="3.50.70.20">
    <property type="entry name" value="Cytochrome P460"/>
    <property type="match status" value="1"/>
</dbReference>
<gene>
    <name evidence="3" type="ORF">EFE41_07015</name>
    <name evidence="2" type="ORF">MPF_0046</name>
    <name evidence="4" type="ORF">SAMN06264941_0046</name>
</gene>
<dbReference type="STRING" id="523843.SAMN06264941_0046"/>
<evidence type="ECO:0000313" key="5">
    <source>
        <dbReference type="Proteomes" id="UP000185713"/>
    </source>
</evidence>
<reference evidence="6" key="2">
    <citation type="submission" date="2017-04" db="EMBL/GenBank/DDBJ databases">
        <authorList>
            <person name="Varghese N."/>
            <person name="Submissions S."/>
        </authorList>
    </citation>
    <scope>NUCLEOTIDE SEQUENCE [LARGE SCALE GENOMIC DNA]</scope>
    <source>
        <strain evidence="6">FDF-1</strain>
    </source>
</reference>
<evidence type="ECO:0000313" key="4">
    <source>
        <dbReference type="EMBL" id="SMH28479.1"/>
    </source>
</evidence>
<dbReference type="InterPro" id="IPR038142">
    <property type="entry name" value="Cytochrome_P460_sp"/>
</dbReference>
<reference evidence="4" key="3">
    <citation type="submission" date="2017-04" db="EMBL/GenBank/DDBJ databases">
        <authorList>
            <person name="Afonso C.L."/>
            <person name="Miller P.J."/>
            <person name="Scott M.A."/>
            <person name="Spackman E."/>
            <person name="Goraichik I."/>
            <person name="Dimitrov K.M."/>
            <person name="Suarez D.L."/>
            <person name="Swayne D.E."/>
        </authorList>
    </citation>
    <scope>NUCLEOTIDE SEQUENCE [LARGE SCALE GENOMIC DNA]</scope>
    <source>
        <strain evidence="4">FDF-1</strain>
    </source>
</reference>
<dbReference type="Pfam" id="PF16694">
    <property type="entry name" value="Cytochrome_P460"/>
    <property type="match status" value="1"/>
</dbReference>
<name>A0A1L9C789_9EURY</name>
<accession>A0A1L9C789</accession>
<dbReference type="OrthoDB" id="139306at2157"/>